<evidence type="ECO:0000313" key="8">
    <source>
        <dbReference type="Proteomes" id="UP000004810"/>
    </source>
</evidence>
<keyword evidence="4 6" id="KW-0808">Transferase</keyword>
<comment type="similarity">
    <text evidence="2 6">Belongs to the glycosyltransferase 92 family.</text>
</comment>
<dbReference type="AlphaFoldDB" id="J9DV86"/>
<proteinExistence type="inferred from homology"/>
<dbReference type="InterPro" id="IPR008166">
    <property type="entry name" value="Glyco_transf_92"/>
</dbReference>
<accession>J9DV86</accession>
<keyword evidence="3 6" id="KW-0328">Glycosyltransferase</keyword>
<evidence type="ECO:0000313" key="7">
    <source>
        <dbReference type="EMBL" id="EJW73611.1"/>
    </source>
</evidence>
<protein>
    <recommendedName>
        <fullName evidence="6">Glycosyltransferase family 92 protein</fullName>
        <ecNumber evidence="6">2.4.1.-</ecNumber>
    </recommendedName>
</protein>
<comment type="caution">
    <text evidence="7">The sequence shown here is derived from an EMBL/GenBank/DDBJ whole genome shotgun (WGS) entry which is preliminary data.</text>
</comment>
<evidence type="ECO:0000256" key="4">
    <source>
        <dbReference type="ARBA" id="ARBA00022679"/>
    </source>
</evidence>
<dbReference type="EMBL" id="ADBV01013746">
    <property type="protein sequence ID" value="EJW73611.1"/>
    <property type="molecule type" value="Genomic_DNA"/>
</dbReference>
<name>J9DV86_WUCBA</name>
<dbReference type="GO" id="GO:0016757">
    <property type="term" value="F:glycosyltransferase activity"/>
    <property type="evidence" value="ECO:0007669"/>
    <property type="project" value="UniProtKB-UniRule"/>
</dbReference>
<reference evidence="8" key="1">
    <citation type="submission" date="2012-08" db="EMBL/GenBank/DDBJ databases">
        <title>The Genome Sequence of Wuchereria bancrofti.</title>
        <authorList>
            <person name="Nutman T.B."/>
            <person name="Fink D.L."/>
            <person name="Russ C."/>
            <person name="Young S."/>
            <person name="Zeng Q."/>
            <person name="Koehrsen M."/>
            <person name="Alvarado L."/>
            <person name="Berlin A."/>
            <person name="Chapman S.B."/>
            <person name="Chen Z."/>
            <person name="Freedman E."/>
            <person name="Gellesch M."/>
            <person name="Goldberg J."/>
            <person name="Griggs A."/>
            <person name="Gujja S."/>
            <person name="Heilman E.R."/>
            <person name="Heiman D."/>
            <person name="Hepburn T."/>
            <person name="Howarth C."/>
            <person name="Jen D."/>
            <person name="Larson L."/>
            <person name="Lewis B."/>
            <person name="Mehta T."/>
            <person name="Park D."/>
            <person name="Pearson M."/>
            <person name="Roberts A."/>
            <person name="Saif S."/>
            <person name="Shea T."/>
            <person name="Shenoy N."/>
            <person name="Sisk P."/>
            <person name="Stolte C."/>
            <person name="Sykes S."/>
            <person name="Walk T."/>
            <person name="White J."/>
            <person name="Yandava C."/>
            <person name="Haas B."/>
            <person name="Henn M.R."/>
            <person name="Nusbaum C."/>
            <person name="Birren B."/>
        </authorList>
    </citation>
    <scope>NUCLEOTIDE SEQUENCE [LARGE SCALE GENOMIC DNA]</scope>
    <source>
        <strain evidence="8">NA</strain>
    </source>
</reference>
<comment type="subcellular location">
    <subcellularLocation>
        <location evidence="1">Membrane</location>
        <topology evidence="1">Single-pass membrane protein</topology>
    </subcellularLocation>
</comment>
<dbReference type="Pfam" id="PF01697">
    <property type="entry name" value="Glyco_transf_92"/>
    <property type="match status" value="1"/>
</dbReference>
<evidence type="ECO:0000256" key="3">
    <source>
        <dbReference type="ARBA" id="ARBA00022676"/>
    </source>
</evidence>
<evidence type="ECO:0000256" key="6">
    <source>
        <dbReference type="RuleBase" id="RU366017"/>
    </source>
</evidence>
<evidence type="ECO:0000256" key="1">
    <source>
        <dbReference type="ARBA" id="ARBA00004167"/>
    </source>
</evidence>
<evidence type="ECO:0000256" key="2">
    <source>
        <dbReference type="ARBA" id="ARBA00007647"/>
    </source>
</evidence>
<organism evidence="7 8">
    <name type="scientific">Wuchereria bancrofti</name>
    <dbReference type="NCBI Taxonomy" id="6293"/>
    <lineage>
        <taxon>Eukaryota</taxon>
        <taxon>Metazoa</taxon>
        <taxon>Ecdysozoa</taxon>
        <taxon>Nematoda</taxon>
        <taxon>Chromadorea</taxon>
        <taxon>Rhabditida</taxon>
        <taxon>Spirurina</taxon>
        <taxon>Spiruromorpha</taxon>
        <taxon>Filarioidea</taxon>
        <taxon>Onchocercidae</taxon>
        <taxon>Wuchereria</taxon>
    </lineage>
</organism>
<evidence type="ECO:0000256" key="5">
    <source>
        <dbReference type="ARBA" id="ARBA00023136"/>
    </source>
</evidence>
<dbReference type="Proteomes" id="UP000004810">
    <property type="component" value="Unassembled WGS sequence"/>
</dbReference>
<dbReference type="GO" id="GO:0016020">
    <property type="term" value="C:membrane"/>
    <property type="evidence" value="ECO:0007669"/>
    <property type="project" value="UniProtKB-SubCell"/>
</dbReference>
<keyword evidence="5" id="KW-0472">Membrane</keyword>
<sequence>MVNYEESSLLQLFDNLHEKFKKSAAFIIRSSFALFENHWANISKPTDIDFNVFTNISLENYIWPAGFRSKVVMIPEYIYSTHVHQVLQPEPGKVVTTVPPETALVFHLRRVMRDKLWSSNTTVKTNALARFIDPCNKSWKKSIEK</sequence>
<gene>
    <name evidence="7" type="ORF">WUBG_15482</name>
</gene>
<dbReference type="EC" id="2.4.1.-" evidence="6"/>